<dbReference type="AlphaFoldDB" id="A0A5B7CE71"/>
<proteinExistence type="predicted"/>
<protein>
    <submittedName>
        <fullName evidence="1">Uncharacterized protein</fullName>
    </submittedName>
</protein>
<dbReference type="EMBL" id="VSRR010000009">
    <property type="protein sequence ID" value="MPC07819.1"/>
    <property type="molecule type" value="Genomic_DNA"/>
</dbReference>
<comment type="caution">
    <text evidence="1">The sequence shown here is derived from an EMBL/GenBank/DDBJ whole genome shotgun (WGS) entry which is preliminary data.</text>
</comment>
<name>A0A5B7CE71_PORTR</name>
<accession>A0A5B7CE71</accession>
<gene>
    <name evidence="1" type="ORF">E2C01_000386</name>
</gene>
<sequence>MPVTPHQKGYEWCGGDGMNEGSPGVRRGHFPFNTLSSKPPVKRLLLRLLRIQIDEALLVLFCIAICSRHLKAEITMRVLHVVETRLF</sequence>
<evidence type="ECO:0000313" key="2">
    <source>
        <dbReference type="Proteomes" id="UP000324222"/>
    </source>
</evidence>
<organism evidence="1 2">
    <name type="scientific">Portunus trituberculatus</name>
    <name type="common">Swimming crab</name>
    <name type="synonym">Neptunus trituberculatus</name>
    <dbReference type="NCBI Taxonomy" id="210409"/>
    <lineage>
        <taxon>Eukaryota</taxon>
        <taxon>Metazoa</taxon>
        <taxon>Ecdysozoa</taxon>
        <taxon>Arthropoda</taxon>
        <taxon>Crustacea</taxon>
        <taxon>Multicrustacea</taxon>
        <taxon>Malacostraca</taxon>
        <taxon>Eumalacostraca</taxon>
        <taxon>Eucarida</taxon>
        <taxon>Decapoda</taxon>
        <taxon>Pleocyemata</taxon>
        <taxon>Brachyura</taxon>
        <taxon>Eubrachyura</taxon>
        <taxon>Portunoidea</taxon>
        <taxon>Portunidae</taxon>
        <taxon>Portuninae</taxon>
        <taxon>Portunus</taxon>
    </lineage>
</organism>
<reference evidence="1 2" key="1">
    <citation type="submission" date="2019-05" db="EMBL/GenBank/DDBJ databases">
        <title>Another draft genome of Portunus trituberculatus and its Hox gene families provides insights of decapod evolution.</title>
        <authorList>
            <person name="Jeong J.-H."/>
            <person name="Song I."/>
            <person name="Kim S."/>
            <person name="Choi T."/>
            <person name="Kim D."/>
            <person name="Ryu S."/>
            <person name="Kim W."/>
        </authorList>
    </citation>
    <scope>NUCLEOTIDE SEQUENCE [LARGE SCALE GENOMIC DNA]</scope>
    <source>
        <tissue evidence="1">Muscle</tissue>
    </source>
</reference>
<dbReference type="Proteomes" id="UP000324222">
    <property type="component" value="Unassembled WGS sequence"/>
</dbReference>
<keyword evidence="2" id="KW-1185">Reference proteome</keyword>
<evidence type="ECO:0000313" key="1">
    <source>
        <dbReference type="EMBL" id="MPC07819.1"/>
    </source>
</evidence>